<evidence type="ECO:0000259" key="1">
    <source>
        <dbReference type="SMART" id="SM00587"/>
    </source>
</evidence>
<dbReference type="InterPro" id="IPR011009">
    <property type="entry name" value="Kinase-like_dom_sf"/>
</dbReference>
<dbReference type="InterPro" id="IPR015897">
    <property type="entry name" value="CHK_kinase-like"/>
</dbReference>
<comment type="caution">
    <text evidence="2">The sequence shown here is derived from an EMBL/GenBank/DDBJ whole genome shotgun (WGS) entry which is preliminary data.</text>
</comment>
<evidence type="ECO:0000313" key="3">
    <source>
        <dbReference type="Proteomes" id="UP000754883"/>
    </source>
</evidence>
<organism evidence="2 3">
    <name type="scientific">Clonostachys byssicola</name>
    <dbReference type="NCBI Taxonomy" id="160290"/>
    <lineage>
        <taxon>Eukaryota</taxon>
        <taxon>Fungi</taxon>
        <taxon>Dikarya</taxon>
        <taxon>Ascomycota</taxon>
        <taxon>Pezizomycotina</taxon>
        <taxon>Sordariomycetes</taxon>
        <taxon>Hypocreomycetidae</taxon>
        <taxon>Hypocreales</taxon>
        <taxon>Bionectriaceae</taxon>
        <taxon>Clonostachys</taxon>
    </lineage>
</organism>
<accession>A0A9N9UE08</accession>
<evidence type="ECO:0000313" key="2">
    <source>
        <dbReference type="EMBL" id="CAG9984034.1"/>
    </source>
</evidence>
<sequence length="372" mass="42199">MAVTTTTAPAVTTTDTPLTLPTRSEIFLPLVPEDVTKEWLASVLGLKIKSIRKKDEIHGTASKLVFLITYDESETAADKPNSVFVKGGFNPDLKAAMPLFVAMYRREVRFFNEIAPKLSKMNLLRSWWAAENSDQGIIVMEDLGERQIMFSKATEPWGPVLVKRAIAELAILHAATWGQGQKEYPWMTLDYDEIIMGMFPGLPYSEFVKDPEHPPLPENMRDSKRVEAYMAKYFATRNPKYQCLVHGDAHLMNISIAPDGAVGMIDWQLIHGGSCFHDIAYLIAGSMKVEDRREHEMSLLEYYFECLHKNGGPKFSTSEEDTMVEYKRSHITGFGWICTTTKMHPLENIWAMVPRFIAAIEDHKVVDLIESM</sequence>
<feature type="domain" description="CHK kinase-like" evidence="1">
    <location>
        <begin position="138"/>
        <end position="313"/>
    </location>
</feature>
<keyword evidence="3" id="KW-1185">Reference proteome</keyword>
<dbReference type="PANTHER" id="PTHR23020">
    <property type="entry name" value="UNCHARACTERIZED NUCLEAR HORMONE RECEPTOR-RELATED"/>
    <property type="match status" value="1"/>
</dbReference>
<reference evidence="2 3" key="2">
    <citation type="submission" date="2021-10" db="EMBL/GenBank/DDBJ databases">
        <authorList>
            <person name="Piombo E."/>
        </authorList>
    </citation>
    <scope>NUCLEOTIDE SEQUENCE [LARGE SCALE GENOMIC DNA]</scope>
</reference>
<dbReference type="SMART" id="SM00587">
    <property type="entry name" value="CHK"/>
    <property type="match status" value="1"/>
</dbReference>
<dbReference type="SUPFAM" id="SSF56112">
    <property type="entry name" value="Protein kinase-like (PK-like)"/>
    <property type="match status" value="1"/>
</dbReference>
<proteinExistence type="predicted"/>
<dbReference type="Proteomes" id="UP000754883">
    <property type="component" value="Unassembled WGS sequence"/>
</dbReference>
<dbReference type="OrthoDB" id="191037at2759"/>
<dbReference type="InterPro" id="IPR004119">
    <property type="entry name" value="EcKL"/>
</dbReference>
<protein>
    <recommendedName>
        <fullName evidence="1">CHK kinase-like domain-containing protein</fullName>
    </recommendedName>
</protein>
<dbReference type="EMBL" id="CABFNO020001379">
    <property type="protein sequence ID" value="CAG9984034.1"/>
    <property type="molecule type" value="Genomic_DNA"/>
</dbReference>
<dbReference type="Gene3D" id="3.90.1200.10">
    <property type="match status" value="1"/>
</dbReference>
<dbReference type="PANTHER" id="PTHR23020:SF41">
    <property type="entry name" value="AMINOGLYCOSIDE PHOSPHOTRANSFERASE DOMAIN-CONTAINING PROTEIN"/>
    <property type="match status" value="1"/>
</dbReference>
<dbReference type="Pfam" id="PF02958">
    <property type="entry name" value="EcKL"/>
    <property type="match status" value="2"/>
</dbReference>
<dbReference type="AlphaFoldDB" id="A0A9N9UE08"/>
<reference evidence="3" key="1">
    <citation type="submission" date="2019-06" db="EMBL/GenBank/DDBJ databases">
        <authorList>
            <person name="Broberg M."/>
        </authorList>
    </citation>
    <scope>NUCLEOTIDE SEQUENCE [LARGE SCALE GENOMIC DNA]</scope>
</reference>
<name>A0A9N9UE08_9HYPO</name>
<dbReference type="InterPro" id="IPR052961">
    <property type="entry name" value="Oxido-Kinase-like_Enzymes"/>
</dbReference>
<gene>
    <name evidence="2" type="ORF">CBYS24578_00008539</name>
</gene>